<gene>
    <name evidence="11" type="ORF">MICPUN_109335</name>
</gene>
<dbReference type="RefSeq" id="XP_002505668.1">
    <property type="nucleotide sequence ID" value="XM_002505622.1"/>
</dbReference>
<dbReference type="InterPro" id="IPR013083">
    <property type="entry name" value="Znf_RING/FYVE/PHD"/>
</dbReference>
<feature type="compositionally biased region" description="Polar residues" evidence="9">
    <location>
        <begin position="1"/>
        <end position="10"/>
    </location>
</feature>
<sequence>MPSPLTQQTPEHGGDGDGTPGRGGDTPRSTPGGSSDGDDGDGLESSLLSNKSTHSRSDSTHSGAPTDHRDVFVGTTKEHRGGREVGGRSRGDERRKSVDGSGCAATTAVPSPVSPNPKRTHSSRSPFKTRPGHHRTESAPPLAGGSVGPTGWDEDNRDDARGNKLDDVRGKLLRESLNRPASPGLKVGQGAVSGDVIDAGPRAKADRPVTVETAGCSHRKTASAASLADDDACPICFEEYTSDNPKTPLVCGHHFHLGCVFDWYERSELCPVCEEPLADVGGVLVAATADD</sequence>
<evidence type="ECO:0000256" key="1">
    <source>
        <dbReference type="ARBA" id="ARBA00000900"/>
    </source>
</evidence>
<evidence type="ECO:0000256" key="2">
    <source>
        <dbReference type="ARBA" id="ARBA00012483"/>
    </source>
</evidence>
<feature type="non-terminal residue" evidence="11">
    <location>
        <position position="291"/>
    </location>
</feature>
<dbReference type="AlphaFoldDB" id="C1EFX6"/>
<reference evidence="11 12" key="1">
    <citation type="journal article" date="2009" name="Science">
        <title>Green evolution and dynamic adaptations revealed by genomes of the marine picoeukaryotes Micromonas.</title>
        <authorList>
            <person name="Worden A.Z."/>
            <person name="Lee J.H."/>
            <person name="Mock T."/>
            <person name="Rouze P."/>
            <person name="Simmons M.P."/>
            <person name="Aerts A.L."/>
            <person name="Allen A.E."/>
            <person name="Cuvelier M.L."/>
            <person name="Derelle E."/>
            <person name="Everett M.V."/>
            <person name="Foulon E."/>
            <person name="Grimwood J."/>
            <person name="Gundlach H."/>
            <person name="Henrissat B."/>
            <person name="Napoli C."/>
            <person name="McDonald S.M."/>
            <person name="Parker M.S."/>
            <person name="Rombauts S."/>
            <person name="Salamov A."/>
            <person name="Von Dassow P."/>
            <person name="Badger J.H."/>
            <person name="Coutinho P.M."/>
            <person name="Demir E."/>
            <person name="Dubchak I."/>
            <person name="Gentemann C."/>
            <person name="Eikrem W."/>
            <person name="Gready J.E."/>
            <person name="John U."/>
            <person name="Lanier W."/>
            <person name="Lindquist E.A."/>
            <person name="Lucas S."/>
            <person name="Mayer K.F."/>
            <person name="Moreau H."/>
            <person name="Not F."/>
            <person name="Otillar R."/>
            <person name="Panaud O."/>
            <person name="Pangilinan J."/>
            <person name="Paulsen I."/>
            <person name="Piegu B."/>
            <person name="Poliakov A."/>
            <person name="Robbens S."/>
            <person name="Schmutz J."/>
            <person name="Toulza E."/>
            <person name="Wyss T."/>
            <person name="Zelensky A."/>
            <person name="Zhou K."/>
            <person name="Armbrust E.V."/>
            <person name="Bhattacharya D."/>
            <person name="Goodenough U.W."/>
            <person name="Van de Peer Y."/>
            <person name="Grigoriev I.V."/>
        </authorList>
    </citation>
    <scope>NUCLEOTIDE SEQUENCE [LARGE SCALE GENOMIC DNA]</scope>
    <source>
        <strain evidence="12">RCC299 / NOUM17</strain>
    </source>
</reference>
<dbReference type="InParanoid" id="C1EFX6"/>
<dbReference type="PROSITE" id="PS50089">
    <property type="entry name" value="ZF_RING_2"/>
    <property type="match status" value="1"/>
</dbReference>
<evidence type="ECO:0000256" key="3">
    <source>
        <dbReference type="ARBA" id="ARBA00022679"/>
    </source>
</evidence>
<dbReference type="OrthoDB" id="8062037at2759"/>
<feature type="compositionally biased region" description="Basic and acidic residues" evidence="9">
    <location>
        <begin position="66"/>
        <end position="98"/>
    </location>
</feature>
<dbReference type="InterPro" id="IPR001841">
    <property type="entry name" value="Znf_RING"/>
</dbReference>
<evidence type="ECO:0000256" key="5">
    <source>
        <dbReference type="ARBA" id="ARBA00022771"/>
    </source>
</evidence>
<dbReference type="EC" id="2.3.2.27" evidence="2"/>
<keyword evidence="6" id="KW-0833">Ubl conjugation pathway</keyword>
<organism evidence="11 12">
    <name type="scientific">Micromonas commoda (strain RCC299 / NOUM17 / CCMP2709)</name>
    <name type="common">Picoplanktonic green alga</name>
    <dbReference type="NCBI Taxonomy" id="296587"/>
    <lineage>
        <taxon>Eukaryota</taxon>
        <taxon>Viridiplantae</taxon>
        <taxon>Chlorophyta</taxon>
        <taxon>Mamiellophyceae</taxon>
        <taxon>Mamiellales</taxon>
        <taxon>Mamiellaceae</taxon>
        <taxon>Micromonas</taxon>
    </lineage>
</organism>
<dbReference type="Pfam" id="PF13639">
    <property type="entry name" value="zf-RING_2"/>
    <property type="match status" value="1"/>
</dbReference>
<keyword evidence="12" id="KW-1185">Reference proteome</keyword>
<evidence type="ECO:0000259" key="10">
    <source>
        <dbReference type="PROSITE" id="PS50089"/>
    </source>
</evidence>
<feature type="domain" description="RING-type" evidence="10">
    <location>
        <begin position="233"/>
        <end position="274"/>
    </location>
</feature>
<dbReference type="PANTHER" id="PTHR46463:SF10">
    <property type="entry name" value="OS01G0926200 PROTEIN"/>
    <property type="match status" value="1"/>
</dbReference>
<evidence type="ECO:0000313" key="11">
    <source>
        <dbReference type="EMBL" id="ACO66926.1"/>
    </source>
</evidence>
<evidence type="ECO:0000256" key="9">
    <source>
        <dbReference type="SAM" id="MobiDB-lite"/>
    </source>
</evidence>
<dbReference type="STRING" id="296587.C1EFX6"/>
<evidence type="ECO:0000256" key="8">
    <source>
        <dbReference type="PROSITE-ProRule" id="PRU00175"/>
    </source>
</evidence>
<name>C1EFX6_MICCC</name>
<evidence type="ECO:0000256" key="4">
    <source>
        <dbReference type="ARBA" id="ARBA00022723"/>
    </source>
</evidence>
<keyword evidence="7" id="KW-0862">Zinc</keyword>
<evidence type="ECO:0000313" key="12">
    <source>
        <dbReference type="Proteomes" id="UP000002009"/>
    </source>
</evidence>
<dbReference type="GO" id="GO:0061630">
    <property type="term" value="F:ubiquitin protein ligase activity"/>
    <property type="evidence" value="ECO:0007669"/>
    <property type="project" value="UniProtKB-EC"/>
</dbReference>
<accession>C1EFX6</accession>
<dbReference type="KEGG" id="mis:MICPUN_109335"/>
<keyword evidence="4" id="KW-0479">Metal-binding</keyword>
<dbReference type="eggNOG" id="KOG0800">
    <property type="taxonomic scope" value="Eukaryota"/>
</dbReference>
<dbReference type="SMART" id="SM00184">
    <property type="entry name" value="RING"/>
    <property type="match status" value="1"/>
</dbReference>
<keyword evidence="3" id="KW-0808">Transferase</keyword>
<keyword evidence="5 8" id="KW-0863">Zinc-finger</keyword>
<comment type="catalytic activity">
    <reaction evidence="1">
        <text>S-ubiquitinyl-[E2 ubiquitin-conjugating enzyme]-L-cysteine + [acceptor protein]-L-lysine = [E2 ubiquitin-conjugating enzyme]-L-cysteine + N(6)-ubiquitinyl-[acceptor protein]-L-lysine.</text>
        <dbReference type="EC" id="2.3.2.27"/>
    </reaction>
</comment>
<dbReference type="Gene3D" id="3.30.40.10">
    <property type="entry name" value="Zinc/RING finger domain, C3HC4 (zinc finger)"/>
    <property type="match status" value="1"/>
</dbReference>
<dbReference type="GeneID" id="8248349"/>
<protein>
    <recommendedName>
        <fullName evidence="2">RING-type E3 ubiquitin transferase</fullName>
        <ecNumber evidence="2">2.3.2.27</ecNumber>
    </recommendedName>
</protein>
<evidence type="ECO:0000256" key="7">
    <source>
        <dbReference type="ARBA" id="ARBA00022833"/>
    </source>
</evidence>
<dbReference type="Proteomes" id="UP000002009">
    <property type="component" value="Chromosome 13"/>
</dbReference>
<dbReference type="PANTHER" id="PTHR46463">
    <property type="entry name" value="ZINC FINGER, RING/FYVE/PHD-TYPE"/>
    <property type="match status" value="1"/>
</dbReference>
<evidence type="ECO:0000256" key="6">
    <source>
        <dbReference type="ARBA" id="ARBA00022786"/>
    </source>
</evidence>
<dbReference type="EMBL" id="CP001331">
    <property type="protein sequence ID" value="ACO66926.1"/>
    <property type="molecule type" value="Genomic_DNA"/>
</dbReference>
<dbReference type="GO" id="GO:0008270">
    <property type="term" value="F:zinc ion binding"/>
    <property type="evidence" value="ECO:0007669"/>
    <property type="project" value="UniProtKB-KW"/>
</dbReference>
<dbReference type="SUPFAM" id="SSF57850">
    <property type="entry name" value="RING/U-box"/>
    <property type="match status" value="1"/>
</dbReference>
<proteinExistence type="predicted"/>
<feature type="region of interest" description="Disordered" evidence="9">
    <location>
        <begin position="1"/>
        <end position="164"/>
    </location>
</feature>